<sequence>MALQGWHPGERAIQRKLGFDGAMSHAWTWISGDMPEQHRIFYSQNLPFIPLATLDPSGRPWSSILASKDGKSGFVRSPSDQSLVVECRSWDGDPLVENLGAWLDADAKRRDRYNVAGVGIEFGTRRRNKFAGFVREAARKGELEFELELTVNQAIGNCPKYINIRELIPHPNTHPEVVHRVLDMDPHDRLPDEIIHFIQAADTVFLSSVYKAKPEDAPRFPSHTGMNQRGGLPGFVRVSEGRVVCLPDFSGNRLLTSLGNIEATSLAGLSIVDFETRDVLYITGHARTLVGDEAKALMPRQPVLTTIDPTGYIFVRDALPVRQAPGSEVIRSPYSPPVKYLREEAAASGTIFSPANQTARIAKIELHSPDLATVHFELTDASPPLTFTPGQAIALDFSNLLGKPQYQHMAPFAPASINDDRVRTWTISSASSGPSRAFELTMREKPGGVVTGALFAISRKLAENRPELLADTRPLEIESSVVGVTGEFALPPTGAGEVKALWVAGGIGVTPFLSMLRALVKRGEHVQADVVLALSTREPAVMLRLFKGALADAPPLTLHVRLDLFTSKDLPALEDVATAYGPGVTAAWHKGRIPASYWREAAEGRDVFVCGPGGFGDAAVHGVRAAGVPNDRIHREGFAY</sequence>
<reference evidence="2" key="1">
    <citation type="submission" date="2019-01" db="EMBL/GenBank/DDBJ databases">
        <title>Draft genome sequences of three monokaryotic isolates of the white-rot basidiomycete fungus Dichomitus squalens.</title>
        <authorList>
            <consortium name="DOE Joint Genome Institute"/>
            <person name="Lopez S.C."/>
            <person name="Andreopoulos B."/>
            <person name="Pangilinan J."/>
            <person name="Lipzen A."/>
            <person name="Riley R."/>
            <person name="Ahrendt S."/>
            <person name="Ng V."/>
            <person name="Barry K."/>
            <person name="Daum C."/>
            <person name="Grigoriev I.V."/>
            <person name="Hilden K.S."/>
            <person name="Makela M.R."/>
            <person name="de Vries R.P."/>
        </authorList>
    </citation>
    <scope>NUCLEOTIDE SEQUENCE [LARGE SCALE GENOMIC DNA]</scope>
    <source>
        <strain evidence="2">OM18370.1</strain>
    </source>
</reference>
<evidence type="ECO:0000259" key="1">
    <source>
        <dbReference type="PROSITE" id="PS51384"/>
    </source>
</evidence>
<dbReference type="OrthoDB" id="436496at2759"/>
<accession>A0A4Q9MUI2</accession>
<dbReference type="Gene3D" id="3.40.50.80">
    <property type="entry name" value="Nucleotide-binding domain of ferredoxin-NADP reductase (FNR) module"/>
    <property type="match status" value="1"/>
</dbReference>
<dbReference type="Gene3D" id="2.40.30.10">
    <property type="entry name" value="Translation factors"/>
    <property type="match status" value="1"/>
</dbReference>
<dbReference type="InterPro" id="IPR012349">
    <property type="entry name" value="Split_barrel_FMN-bd"/>
</dbReference>
<dbReference type="AlphaFoldDB" id="A0A4Q9MUI2"/>
<dbReference type="PROSITE" id="PS51384">
    <property type="entry name" value="FAD_FR"/>
    <property type="match status" value="1"/>
</dbReference>
<protein>
    <recommendedName>
        <fullName evidence="1">FAD-binding FR-type domain-containing protein</fullName>
    </recommendedName>
</protein>
<dbReference type="InterPro" id="IPR039261">
    <property type="entry name" value="FNR_nucleotide-bd"/>
</dbReference>
<gene>
    <name evidence="2" type="ORF">BD311DRAFT_659595</name>
</gene>
<dbReference type="InterPro" id="IPR017927">
    <property type="entry name" value="FAD-bd_FR_type"/>
</dbReference>
<dbReference type="SUPFAM" id="SSF63380">
    <property type="entry name" value="Riboflavin synthase domain-like"/>
    <property type="match status" value="1"/>
</dbReference>
<proteinExistence type="predicted"/>
<dbReference type="SUPFAM" id="SSF50475">
    <property type="entry name" value="FMN-binding split barrel"/>
    <property type="match status" value="1"/>
</dbReference>
<evidence type="ECO:0000313" key="2">
    <source>
        <dbReference type="EMBL" id="TBU30071.1"/>
    </source>
</evidence>
<dbReference type="Proteomes" id="UP000292957">
    <property type="component" value="Unassembled WGS sequence"/>
</dbReference>
<dbReference type="SUPFAM" id="SSF52343">
    <property type="entry name" value="Ferredoxin reductase-like, C-terminal NADP-linked domain"/>
    <property type="match status" value="1"/>
</dbReference>
<dbReference type="GO" id="GO:0016491">
    <property type="term" value="F:oxidoreductase activity"/>
    <property type="evidence" value="ECO:0007669"/>
    <property type="project" value="InterPro"/>
</dbReference>
<feature type="domain" description="FAD-binding FR-type" evidence="1">
    <location>
        <begin position="354"/>
        <end position="491"/>
    </location>
</feature>
<organism evidence="2">
    <name type="scientific">Dichomitus squalens</name>
    <dbReference type="NCBI Taxonomy" id="114155"/>
    <lineage>
        <taxon>Eukaryota</taxon>
        <taxon>Fungi</taxon>
        <taxon>Dikarya</taxon>
        <taxon>Basidiomycota</taxon>
        <taxon>Agaricomycotina</taxon>
        <taxon>Agaricomycetes</taxon>
        <taxon>Polyporales</taxon>
        <taxon>Polyporaceae</taxon>
        <taxon>Dichomitus</taxon>
    </lineage>
</organism>
<dbReference type="PANTHER" id="PTHR42815">
    <property type="entry name" value="FAD-BINDING, PUTATIVE (AFU_ORTHOLOGUE AFUA_6G07600)-RELATED"/>
    <property type="match status" value="1"/>
</dbReference>
<dbReference type="PANTHER" id="PTHR42815:SF2">
    <property type="entry name" value="FAD-BINDING, PUTATIVE (AFU_ORTHOLOGUE AFUA_6G07600)-RELATED"/>
    <property type="match status" value="1"/>
</dbReference>
<name>A0A4Q9MUI2_9APHY</name>
<dbReference type="Gene3D" id="2.30.110.10">
    <property type="entry name" value="Electron Transport, Fmn-binding Protein, Chain A"/>
    <property type="match status" value="1"/>
</dbReference>
<dbReference type="EMBL" id="ML143408">
    <property type="protein sequence ID" value="TBU30071.1"/>
    <property type="molecule type" value="Genomic_DNA"/>
</dbReference>
<dbReference type="InterPro" id="IPR017938">
    <property type="entry name" value="Riboflavin_synthase-like_b-brl"/>
</dbReference>